<organism evidence="2 3">
    <name type="scientific">Xanthomonas campestris pv. badrii</name>
    <dbReference type="NCBI Taxonomy" id="149696"/>
    <lineage>
        <taxon>Bacteria</taxon>
        <taxon>Pseudomonadati</taxon>
        <taxon>Pseudomonadota</taxon>
        <taxon>Gammaproteobacteria</taxon>
        <taxon>Lysobacterales</taxon>
        <taxon>Lysobacteraceae</taxon>
        <taxon>Xanthomonas</taxon>
    </lineage>
</organism>
<proteinExistence type="predicted"/>
<dbReference type="InterPro" id="IPR000835">
    <property type="entry name" value="HTH_MarR-typ"/>
</dbReference>
<evidence type="ECO:0000259" key="1">
    <source>
        <dbReference type="SMART" id="SM00347"/>
    </source>
</evidence>
<dbReference type="Pfam" id="PF12802">
    <property type="entry name" value="MarR_2"/>
    <property type="match status" value="1"/>
</dbReference>
<evidence type="ECO:0000313" key="2">
    <source>
        <dbReference type="EMBL" id="QJD69538.1"/>
    </source>
</evidence>
<dbReference type="InterPro" id="IPR039422">
    <property type="entry name" value="MarR/SlyA-like"/>
</dbReference>
<dbReference type="SMART" id="SM00347">
    <property type="entry name" value="HTH_MARR"/>
    <property type="match status" value="1"/>
</dbReference>
<dbReference type="Gene3D" id="1.10.10.10">
    <property type="entry name" value="Winged helix-like DNA-binding domain superfamily/Winged helix DNA-binding domain"/>
    <property type="match status" value="1"/>
</dbReference>
<dbReference type="PANTHER" id="PTHR33164:SF105">
    <property type="entry name" value="TRANSCRIPTIONAL REPRESSOR PROTEIN-RELATED"/>
    <property type="match status" value="1"/>
</dbReference>
<dbReference type="SUPFAM" id="SSF46785">
    <property type="entry name" value="Winged helix' DNA-binding domain"/>
    <property type="match status" value="1"/>
</dbReference>
<dbReference type="GO" id="GO:0006950">
    <property type="term" value="P:response to stress"/>
    <property type="evidence" value="ECO:0007669"/>
    <property type="project" value="TreeGrafter"/>
</dbReference>
<reference evidence="2 3" key="1">
    <citation type="submission" date="2020-04" db="EMBL/GenBank/DDBJ databases">
        <title>Genome-Wide Identification of 5-Methylcytosine Sites in Bacterial Genomes By High-Throughput Sequencing of MspJI Restriction Fragments.</title>
        <authorList>
            <person name="Wu V."/>
        </authorList>
    </citation>
    <scope>NUCLEOTIDE SEQUENCE [LARGE SCALE GENOMIC DNA]</scope>
    <source>
        <strain evidence="2 3">NEB122</strain>
    </source>
</reference>
<feature type="domain" description="HTH marR-type" evidence="1">
    <location>
        <begin position="28"/>
        <end position="127"/>
    </location>
</feature>
<dbReference type="GO" id="GO:0003700">
    <property type="term" value="F:DNA-binding transcription factor activity"/>
    <property type="evidence" value="ECO:0007669"/>
    <property type="project" value="InterPro"/>
</dbReference>
<reference evidence="2 3" key="2">
    <citation type="submission" date="2020-04" db="EMBL/GenBank/DDBJ databases">
        <authorList>
            <person name="Fomenkov A."/>
            <person name="Anton B.P."/>
            <person name="Roberts R.J."/>
        </authorList>
    </citation>
    <scope>NUCLEOTIDE SEQUENCE [LARGE SCALE GENOMIC DNA]</scope>
    <source>
        <strain evidence="2 3">NEB122</strain>
    </source>
</reference>
<evidence type="ECO:0000313" key="3">
    <source>
        <dbReference type="Proteomes" id="UP000503498"/>
    </source>
</evidence>
<protein>
    <submittedName>
        <fullName evidence="2">Winged helix-turn-helix transcriptional regulator</fullName>
    </submittedName>
</protein>
<sequence length="158" mass="16758">MATPSKPTGCTNFCLRSVSRVVSRHYDAVLGSSGLKTTQYSLLSHLVGLSPIRPSDLSRRMGLDASTLTRNLRPLMLAGLVAQGDGADARSRLITLTAAGRRRHAQAETLWQQAQSSLETVLGSAQVLALHALLDDTLLKLQHAGLDDGLDDTAGSSP</sequence>
<accession>A0A7Z2ZIQ6</accession>
<dbReference type="PANTHER" id="PTHR33164">
    <property type="entry name" value="TRANSCRIPTIONAL REGULATOR, MARR FAMILY"/>
    <property type="match status" value="1"/>
</dbReference>
<gene>
    <name evidence="2" type="ORF">HG421_18780</name>
</gene>
<dbReference type="EMBL" id="CP051651">
    <property type="protein sequence ID" value="QJD69538.1"/>
    <property type="molecule type" value="Genomic_DNA"/>
</dbReference>
<dbReference type="Proteomes" id="UP000503498">
    <property type="component" value="Chromosome"/>
</dbReference>
<name>A0A7Z2ZIQ6_XANCA</name>
<dbReference type="InterPro" id="IPR036388">
    <property type="entry name" value="WH-like_DNA-bd_sf"/>
</dbReference>
<dbReference type="RefSeq" id="WP_169707673.1">
    <property type="nucleotide sequence ID" value="NZ_CP051651.1"/>
</dbReference>
<dbReference type="InterPro" id="IPR036390">
    <property type="entry name" value="WH_DNA-bd_sf"/>
</dbReference>
<dbReference type="AlphaFoldDB" id="A0A7Z2ZIQ6"/>